<proteinExistence type="predicted"/>
<name>A0AAV3UF51_9EURY</name>
<keyword evidence="3" id="KW-1185">Reference proteome</keyword>
<evidence type="ECO:0000313" key="2">
    <source>
        <dbReference type="EMBL" id="GAA5047479.1"/>
    </source>
</evidence>
<dbReference type="Proteomes" id="UP001501729">
    <property type="component" value="Unassembled WGS sequence"/>
</dbReference>
<comment type="caution">
    <text evidence="2">The sequence shown here is derived from an EMBL/GenBank/DDBJ whole genome shotgun (WGS) entry which is preliminary data.</text>
</comment>
<accession>A0AAV3UF51</accession>
<evidence type="ECO:0000313" key="3">
    <source>
        <dbReference type="Proteomes" id="UP001501729"/>
    </source>
</evidence>
<organism evidence="2 3">
    <name type="scientific">Haladaptatus pallidirubidus</name>
    <dbReference type="NCBI Taxonomy" id="1008152"/>
    <lineage>
        <taxon>Archaea</taxon>
        <taxon>Methanobacteriati</taxon>
        <taxon>Methanobacteriota</taxon>
        <taxon>Stenosarchaea group</taxon>
        <taxon>Halobacteria</taxon>
        <taxon>Halobacteriales</taxon>
        <taxon>Haladaptataceae</taxon>
        <taxon>Haladaptatus</taxon>
    </lineage>
</organism>
<dbReference type="AlphaFoldDB" id="A0AAV3UF51"/>
<sequence>MYREQGDEDSDARFESGEKERNVEQWKRHGSPKTDELKRENNDLYDERADQFYHIHVSIHNVLIEDYSSHKQNYPIYNRVRFRLFSRMQNLYALSRII</sequence>
<dbReference type="EMBL" id="BAABKX010000001">
    <property type="protein sequence ID" value="GAA5047479.1"/>
    <property type="molecule type" value="Genomic_DNA"/>
</dbReference>
<gene>
    <name evidence="2" type="ORF">GCM10025751_18100</name>
</gene>
<protein>
    <submittedName>
        <fullName evidence="2">Uncharacterized protein</fullName>
    </submittedName>
</protein>
<reference evidence="2 3" key="1">
    <citation type="journal article" date="2019" name="Int. J. Syst. Evol. Microbiol.">
        <title>The Global Catalogue of Microorganisms (GCM) 10K type strain sequencing project: providing services to taxonomists for standard genome sequencing and annotation.</title>
        <authorList>
            <consortium name="The Broad Institute Genomics Platform"/>
            <consortium name="The Broad Institute Genome Sequencing Center for Infectious Disease"/>
            <person name="Wu L."/>
            <person name="Ma J."/>
        </authorList>
    </citation>
    <scope>NUCLEOTIDE SEQUENCE [LARGE SCALE GENOMIC DNA]</scope>
    <source>
        <strain evidence="2 3">JCM 17504</strain>
    </source>
</reference>
<feature type="region of interest" description="Disordered" evidence="1">
    <location>
        <begin position="1"/>
        <end position="42"/>
    </location>
</feature>
<evidence type="ECO:0000256" key="1">
    <source>
        <dbReference type="SAM" id="MobiDB-lite"/>
    </source>
</evidence>